<comment type="caution">
    <text evidence="1">The sequence shown here is derived from an EMBL/GenBank/DDBJ whole genome shotgun (WGS) entry which is preliminary data.</text>
</comment>
<proteinExistence type="predicted"/>
<gene>
    <name evidence="1" type="ORF">SDC9_64419</name>
</gene>
<name>A0A644XQI0_9ZZZZ</name>
<dbReference type="EMBL" id="VSSQ01002905">
    <property type="protein sequence ID" value="MPM18018.1"/>
    <property type="molecule type" value="Genomic_DNA"/>
</dbReference>
<reference evidence="1" key="1">
    <citation type="submission" date="2019-08" db="EMBL/GenBank/DDBJ databases">
        <authorList>
            <person name="Kucharzyk K."/>
            <person name="Murdoch R.W."/>
            <person name="Higgins S."/>
            <person name="Loffler F."/>
        </authorList>
    </citation>
    <scope>NUCLEOTIDE SEQUENCE</scope>
</reference>
<sequence length="195" mass="22574">MNSLQRLQLRKILTSIVNIRPVYSYDVPSRRLEGQFGGEMMKEGFSEIDVYIQYAPALLNYEFIKDIISRCYYTCKEINAGESLGIRCYLYNDINNGIRLIDRNVFFVQSDEKKEKFSKEIKEFSVGQDIRILNRLSHSTDIIGENALCVFITDNLGCELSDNLKKKNRNISKQSIWILAENECIVIRKGIPVNL</sequence>
<dbReference type="AlphaFoldDB" id="A0A644XQI0"/>
<accession>A0A644XQI0</accession>
<evidence type="ECO:0000313" key="1">
    <source>
        <dbReference type="EMBL" id="MPM18018.1"/>
    </source>
</evidence>
<protein>
    <submittedName>
        <fullName evidence="1">Uncharacterized protein</fullName>
    </submittedName>
</protein>
<organism evidence="1">
    <name type="scientific">bioreactor metagenome</name>
    <dbReference type="NCBI Taxonomy" id="1076179"/>
    <lineage>
        <taxon>unclassified sequences</taxon>
        <taxon>metagenomes</taxon>
        <taxon>ecological metagenomes</taxon>
    </lineage>
</organism>